<dbReference type="AlphaFoldDB" id="A0A5S5BG11"/>
<reference evidence="2 3" key="1">
    <citation type="submission" date="2019-07" db="EMBL/GenBank/DDBJ databases">
        <title>Deep subsurface shale carbon reservoir microbial communities from Ohio and West Virginia, USA.</title>
        <authorList>
            <person name="Wrighton K."/>
        </authorList>
    </citation>
    <scope>NUCLEOTIDE SEQUENCE [LARGE SCALE GENOMIC DNA]</scope>
    <source>
        <strain evidence="2 3">NP_8Ht</strain>
    </source>
</reference>
<dbReference type="RefSeq" id="WP_148924758.1">
    <property type="nucleotide sequence ID" value="NZ_JBIDBY010000021.1"/>
</dbReference>
<protein>
    <submittedName>
        <fullName evidence="2">Uncharacterized protein</fullName>
    </submittedName>
</protein>
<dbReference type="Proteomes" id="UP000324282">
    <property type="component" value="Unassembled WGS sequence"/>
</dbReference>
<accession>A0A5S5BG11</accession>
<evidence type="ECO:0000313" key="2">
    <source>
        <dbReference type="EMBL" id="TYP65348.1"/>
    </source>
</evidence>
<organism evidence="2 3">
    <name type="scientific">Stutzerimonas stutzeri</name>
    <name type="common">Pseudomonas stutzeri</name>
    <dbReference type="NCBI Taxonomy" id="316"/>
    <lineage>
        <taxon>Bacteria</taxon>
        <taxon>Pseudomonadati</taxon>
        <taxon>Pseudomonadota</taxon>
        <taxon>Gammaproteobacteria</taxon>
        <taxon>Pseudomonadales</taxon>
        <taxon>Pseudomonadaceae</taxon>
        <taxon>Stutzerimonas</taxon>
    </lineage>
</organism>
<keyword evidence="1" id="KW-1133">Transmembrane helix</keyword>
<dbReference type="OrthoDB" id="9990334at2"/>
<evidence type="ECO:0000256" key="1">
    <source>
        <dbReference type="SAM" id="Phobius"/>
    </source>
</evidence>
<gene>
    <name evidence="2" type="ORF">A9A72_122476</name>
</gene>
<keyword evidence="1" id="KW-0812">Transmembrane</keyword>
<comment type="caution">
    <text evidence="2">The sequence shown here is derived from an EMBL/GenBank/DDBJ whole genome shotgun (WGS) entry which is preliminary data.</text>
</comment>
<name>A0A5S5BG11_STUST</name>
<keyword evidence="1" id="KW-0472">Membrane</keyword>
<proteinExistence type="predicted"/>
<dbReference type="EMBL" id="VNHQ01000012">
    <property type="protein sequence ID" value="TYP65348.1"/>
    <property type="molecule type" value="Genomic_DNA"/>
</dbReference>
<sequence length="142" mass="15827">MQNYRDRPLSRHENQIRLLFMHADELIQKLEVLNSSADKLDHLEVMINGVVGAPGLIEVVESLASQINRVERWSGRASGLNLSDISNRLTKIESFLVHNQKSIEAKGRGSANVWIAAANILAFTWGVTVMGMLHKLYAHGTP</sequence>
<feature type="transmembrane region" description="Helical" evidence="1">
    <location>
        <begin position="111"/>
        <end position="133"/>
    </location>
</feature>
<evidence type="ECO:0000313" key="3">
    <source>
        <dbReference type="Proteomes" id="UP000324282"/>
    </source>
</evidence>